<feature type="region of interest" description="Disordered" evidence="16">
    <location>
        <begin position="305"/>
        <end position="336"/>
    </location>
</feature>
<feature type="region of interest" description="Disordered" evidence="16">
    <location>
        <begin position="36"/>
        <end position="239"/>
    </location>
</feature>
<keyword evidence="7" id="KW-0809">Transit peptide</keyword>
<feature type="domain" description="CRM" evidence="17">
    <location>
        <begin position="558"/>
        <end position="655"/>
    </location>
</feature>
<feature type="domain" description="CRM" evidence="17">
    <location>
        <begin position="357"/>
        <end position="453"/>
    </location>
</feature>
<dbReference type="GO" id="GO:0006397">
    <property type="term" value="P:mRNA processing"/>
    <property type="evidence" value="ECO:0007669"/>
    <property type="project" value="UniProtKB-KW"/>
</dbReference>
<evidence type="ECO:0000256" key="15">
    <source>
        <dbReference type="SAM" id="Coils"/>
    </source>
</evidence>
<evidence type="ECO:0000256" key="7">
    <source>
        <dbReference type="ARBA" id="ARBA00022946"/>
    </source>
</evidence>
<evidence type="ECO:0000313" key="18">
    <source>
        <dbReference type="EMBL" id="JAT56961.1"/>
    </source>
</evidence>
<comment type="subcellular location">
    <subcellularLocation>
        <location evidence="1">Plastid</location>
        <location evidence="1">Chloroplast</location>
    </subcellularLocation>
</comment>
<gene>
    <name evidence="18" type="primary">CRS1_10</name>
    <name evidence="18" type="ORF">g.108701</name>
</gene>
<feature type="compositionally biased region" description="Polar residues" evidence="16">
    <location>
        <begin position="41"/>
        <end position="56"/>
    </location>
</feature>
<keyword evidence="6 14" id="KW-0694">RNA-binding</keyword>
<keyword evidence="8" id="KW-0508">mRNA splicing</keyword>
<dbReference type="Gene3D" id="3.30.110.60">
    <property type="entry name" value="YhbY-like"/>
    <property type="match status" value="3"/>
</dbReference>
<dbReference type="GO" id="GO:0000373">
    <property type="term" value="P:Group II intron splicing"/>
    <property type="evidence" value="ECO:0007669"/>
    <property type="project" value="UniProtKB-ARBA"/>
</dbReference>
<dbReference type="FunFam" id="3.30.110.60:FF:000002">
    <property type="entry name" value="CRS2-associated factor 1, chloroplastic"/>
    <property type="match status" value="2"/>
</dbReference>
<feature type="compositionally biased region" description="Low complexity" evidence="16">
    <location>
        <begin position="161"/>
        <end position="175"/>
    </location>
</feature>
<keyword evidence="9" id="KW-0687">Ribonucleoprotein</keyword>
<evidence type="ECO:0000256" key="16">
    <source>
        <dbReference type="SAM" id="MobiDB-lite"/>
    </source>
</evidence>
<reference evidence="18" key="1">
    <citation type="submission" date="2015-07" db="EMBL/GenBank/DDBJ databases">
        <title>Transcriptome Assembly of Anthurium amnicola.</title>
        <authorList>
            <person name="Suzuki J."/>
        </authorList>
    </citation>
    <scope>NUCLEOTIDE SEQUENCE</scope>
</reference>
<name>A0A1D1YQQ7_9ARAE</name>
<keyword evidence="4" id="KW-0507">mRNA processing</keyword>
<keyword evidence="3" id="KW-0934">Plastid</keyword>
<keyword evidence="5" id="KW-0677">Repeat</keyword>
<keyword evidence="2" id="KW-0150">Chloroplast</keyword>
<evidence type="ECO:0000256" key="4">
    <source>
        <dbReference type="ARBA" id="ARBA00022664"/>
    </source>
</evidence>
<evidence type="ECO:0000256" key="14">
    <source>
        <dbReference type="PROSITE-ProRule" id="PRU00626"/>
    </source>
</evidence>
<evidence type="ECO:0000256" key="11">
    <source>
        <dbReference type="ARBA" id="ARBA00064484"/>
    </source>
</evidence>
<evidence type="ECO:0000256" key="10">
    <source>
        <dbReference type="ARBA" id="ARBA00055648"/>
    </source>
</evidence>
<organism evidence="18">
    <name type="scientific">Anthurium amnicola</name>
    <dbReference type="NCBI Taxonomy" id="1678845"/>
    <lineage>
        <taxon>Eukaryota</taxon>
        <taxon>Viridiplantae</taxon>
        <taxon>Streptophyta</taxon>
        <taxon>Embryophyta</taxon>
        <taxon>Tracheophyta</taxon>
        <taxon>Spermatophyta</taxon>
        <taxon>Magnoliopsida</taxon>
        <taxon>Liliopsida</taxon>
        <taxon>Araceae</taxon>
        <taxon>Pothoideae</taxon>
        <taxon>Potheae</taxon>
        <taxon>Anthurium</taxon>
    </lineage>
</organism>
<evidence type="ECO:0000256" key="9">
    <source>
        <dbReference type="ARBA" id="ARBA00023274"/>
    </source>
</evidence>
<evidence type="ECO:0000256" key="3">
    <source>
        <dbReference type="ARBA" id="ARBA00022640"/>
    </source>
</evidence>
<evidence type="ECO:0000256" key="8">
    <source>
        <dbReference type="ARBA" id="ARBA00023187"/>
    </source>
</evidence>
<dbReference type="GO" id="GO:0009507">
    <property type="term" value="C:chloroplast"/>
    <property type="evidence" value="ECO:0007669"/>
    <property type="project" value="UniProtKB-SubCell"/>
</dbReference>
<feature type="compositionally biased region" description="Basic and acidic residues" evidence="16">
    <location>
        <begin position="59"/>
        <end position="68"/>
    </location>
</feature>
<dbReference type="SUPFAM" id="SSF75471">
    <property type="entry name" value="YhbY-like"/>
    <property type="match status" value="3"/>
</dbReference>
<dbReference type="GO" id="GO:0003729">
    <property type="term" value="F:mRNA binding"/>
    <property type="evidence" value="ECO:0007669"/>
    <property type="project" value="InterPro"/>
</dbReference>
<feature type="coiled-coil region" evidence="15">
    <location>
        <begin position="891"/>
        <end position="918"/>
    </location>
</feature>
<evidence type="ECO:0000256" key="12">
    <source>
        <dbReference type="ARBA" id="ARBA00073361"/>
    </source>
</evidence>
<evidence type="ECO:0000256" key="13">
    <source>
        <dbReference type="ARBA" id="ARBA00081881"/>
    </source>
</evidence>
<dbReference type="InterPro" id="IPR045278">
    <property type="entry name" value="CRS1/CFM2/CFM3"/>
</dbReference>
<evidence type="ECO:0000256" key="6">
    <source>
        <dbReference type="ARBA" id="ARBA00022884"/>
    </source>
</evidence>
<dbReference type="PANTHER" id="PTHR31846:SF7">
    <property type="entry name" value="CRS1 _ YHBY (CRM) DOMAIN-CONTAINING PROTEIN"/>
    <property type="match status" value="1"/>
</dbReference>
<proteinExistence type="predicted"/>
<evidence type="ECO:0000259" key="17">
    <source>
        <dbReference type="PROSITE" id="PS51295"/>
    </source>
</evidence>
<dbReference type="AlphaFoldDB" id="A0A1D1YQQ7"/>
<evidence type="ECO:0000256" key="2">
    <source>
        <dbReference type="ARBA" id="ARBA00022528"/>
    </source>
</evidence>
<comment type="subunit">
    <text evidence="11">Interacts with RNA. Part of large ribonucleo-protein particles that contain CAF1 and/or CAF2, and RNC1.</text>
</comment>
<dbReference type="Pfam" id="PF01985">
    <property type="entry name" value="CRS1_YhbY"/>
    <property type="match status" value="3"/>
</dbReference>
<evidence type="ECO:0000256" key="1">
    <source>
        <dbReference type="ARBA" id="ARBA00004229"/>
    </source>
</evidence>
<dbReference type="EMBL" id="GDJX01010975">
    <property type="protein sequence ID" value="JAT56961.1"/>
    <property type="molecule type" value="Transcribed_RNA"/>
</dbReference>
<evidence type="ECO:0000256" key="5">
    <source>
        <dbReference type="ARBA" id="ARBA00022737"/>
    </source>
</evidence>
<feature type="compositionally biased region" description="Acidic residues" evidence="16">
    <location>
        <begin position="115"/>
        <end position="128"/>
    </location>
</feature>
<dbReference type="PANTHER" id="PTHR31846">
    <property type="entry name" value="CRS1 / YHBY (CRM) DOMAIN-CONTAINING PROTEIN"/>
    <property type="match status" value="1"/>
</dbReference>
<dbReference type="SMART" id="SM01103">
    <property type="entry name" value="CRS1_YhbY"/>
    <property type="match status" value="3"/>
</dbReference>
<feature type="domain" description="CRM" evidence="17">
    <location>
        <begin position="771"/>
        <end position="871"/>
    </location>
</feature>
<comment type="function">
    <text evidence="10">Binds specific group II introns in chloroplasts and facilitates their splicing. Acts on subgroup IIB introns. The substrates of the subgroup IIB also require the CRM domain proteins CAF1 or CAF2, with a simultaneous binding of CFM3 and CAF1 or CAF2. May influence the biogenesis of the mitochondrial small ribosomal subunit.</text>
</comment>
<dbReference type="FunFam" id="3.30.110.60:FF:000003">
    <property type="entry name" value="CRM-domain containing factor CFM3B, chloroplastic"/>
    <property type="match status" value="1"/>
</dbReference>
<dbReference type="InterPro" id="IPR035920">
    <property type="entry name" value="YhbY-like_sf"/>
</dbReference>
<dbReference type="GO" id="GO:1990904">
    <property type="term" value="C:ribonucleoprotein complex"/>
    <property type="evidence" value="ECO:0007669"/>
    <property type="project" value="UniProtKB-KW"/>
</dbReference>
<dbReference type="PROSITE" id="PS51295">
    <property type="entry name" value="CRM"/>
    <property type="match status" value="3"/>
</dbReference>
<keyword evidence="15" id="KW-0175">Coiled coil</keyword>
<sequence>MALSPSMSLGLFPSPSPPVVASLSSLSIPVLRIRGRAPGAHSTSPRLHASRSSHTLQLPHEERLEAEPRSGAGTTRKKRKKKPRPNFYEQTMERWSARISSQRSRFPWQERGVEEVEGEGEVEGEEDGPSSPVVAEDGPSQRARSPIHYPLGNRTVSAPWSHGSESTGAGSEAGAMSPSKSSALQREGKVRRPGSALPKIPTFRSGNSKDGHHSTDSGGRGNSNPEGGPGYPSLHTDEIPLVGEPLGFPSESLGASVSLGHDMRLGSMDSETETWIPWNSPETTGEGQSSMIGSVLRTLESSYKQNSSDLNAGSDDEEESYSVGGNSDSLSLPWERDSVNRDGASLHRRSNTELAEKTIPEPELRRLRNLALRMKERTKVGAIGVTEALVEGIHRKWKEVEVVKLKFEGPPALHMKTTHNILERRTGGIVIWRSGSSLALYRGMTYGLPCLQSYSMHSDSMMILAPSSEDSTIVSDEDQVTGSIRLSKSSDTISLTCSEDSSDGPLDKLDIDSLLDELGPRFRDWSGRDPLPVDADLLSAVVPGYKPPFRLLPYKTKHGLRNGEMTYLRRLARTMPPHFALGRNRLLQGLAQAIIKLWERSIIAKIAIKRGVQNSCNERMAEEIKKLTGGVLLSRNKEYVVLYRGNDFLVPSITEVLSERQNLANVKHDEEEQARMLASAFISSSSKASKGPLVAGTLAETLEAKTRWGNQTADEEREKMMKEVALGRHASHIRFLGKKLALAKEKVHKAEKALAKVQEFLSPAELPTDLETVTDEERFLYRKIGLKMKPLLFLGRRGVFDGTVENMHLNWKHRELVKIVVKGISFAQVKHAAISLEAESGGILISLDKTTKGYAIIIYRGKNYRRPHVLRPKNLLTRRQALARSIELQRREALNHHIFNLREKIEMLKSELEHMKTVKGDQEDTYSHVDDSFLSDDDDAEVNNKTVFHAI</sequence>
<protein>
    <recommendedName>
        <fullName evidence="12">CRM-domain containing factor CFM3, chloroplastic/mitochondrial</fullName>
    </recommendedName>
    <alternativeName>
        <fullName evidence="13">Protein CRM FAMILY MEMBER 3</fullName>
    </alternativeName>
</protein>
<dbReference type="InterPro" id="IPR001890">
    <property type="entry name" value="RNA-binding_CRM"/>
</dbReference>
<accession>A0A1D1YQQ7</accession>
<feature type="compositionally biased region" description="Basic residues" evidence="16">
    <location>
        <begin position="75"/>
        <end position="84"/>
    </location>
</feature>